<gene>
    <name evidence="3" type="ORF">MCOR_53745</name>
</gene>
<feature type="domain" description="C-type lectin" evidence="2">
    <location>
        <begin position="82"/>
        <end position="204"/>
    </location>
</feature>
<sequence>MAKKLPGTLGAGAETGIVGNTGPDLSALAALIPLLLLAPLLLAATAPAAPAPVAPAPAPVASTTTCVLQCPATYMMLADTTISPNCYLGSGLSTVVWQEALANCLQTPGAYLWRPNTIQEADAVRTKLGIGEGTDVWTGANDLQNEGMFSFIVENSGFPFPVVPFGTGTGNAAGNDCVAIQKPATNVYQWTVSQCNTNNRYVCEVTPRCQ</sequence>
<organism evidence="3 4">
    <name type="scientific">Mytilus coruscus</name>
    <name type="common">Sea mussel</name>
    <dbReference type="NCBI Taxonomy" id="42192"/>
    <lineage>
        <taxon>Eukaryota</taxon>
        <taxon>Metazoa</taxon>
        <taxon>Spiralia</taxon>
        <taxon>Lophotrochozoa</taxon>
        <taxon>Mollusca</taxon>
        <taxon>Bivalvia</taxon>
        <taxon>Autobranchia</taxon>
        <taxon>Pteriomorphia</taxon>
        <taxon>Mytilida</taxon>
        <taxon>Mytiloidea</taxon>
        <taxon>Mytilidae</taxon>
        <taxon>Mytilinae</taxon>
        <taxon>Mytilus</taxon>
    </lineage>
</organism>
<keyword evidence="4" id="KW-1185">Reference proteome</keyword>
<dbReference type="SUPFAM" id="SSF56436">
    <property type="entry name" value="C-type lectin-like"/>
    <property type="match status" value="1"/>
</dbReference>
<dbReference type="InterPro" id="IPR001304">
    <property type="entry name" value="C-type_lectin-like"/>
</dbReference>
<reference evidence="3 4" key="1">
    <citation type="submission" date="2020-06" db="EMBL/GenBank/DDBJ databases">
        <authorList>
            <person name="Li R."/>
            <person name="Bekaert M."/>
        </authorList>
    </citation>
    <scope>NUCLEOTIDE SEQUENCE [LARGE SCALE GENOMIC DNA]</scope>
    <source>
        <strain evidence="4">wild</strain>
    </source>
</reference>
<dbReference type="OrthoDB" id="6129097at2759"/>
<evidence type="ECO:0000313" key="3">
    <source>
        <dbReference type="EMBL" id="CAC5421650.1"/>
    </source>
</evidence>
<dbReference type="InterPro" id="IPR016187">
    <property type="entry name" value="CTDL_fold"/>
</dbReference>
<feature type="signal peptide" evidence="1">
    <location>
        <begin position="1"/>
        <end position="43"/>
    </location>
</feature>
<dbReference type="AlphaFoldDB" id="A0A6J8EM61"/>
<dbReference type="PROSITE" id="PS50041">
    <property type="entry name" value="C_TYPE_LECTIN_2"/>
    <property type="match status" value="1"/>
</dbReference>
<dbReference type="SMART" id="SM00034">
    <property type="entry name" value="CLECT"/>
    <property type="match status" value="1"/>
</dbReference>
<protein>
    <recommendedName>
        <fullName evidence="2">C-type lectin domain-containing protein</fullName>
    </recommendedName>
</protein>
<dbReference type="CDD" id="cd00037">
    <property type="entry name" value="CLECT"/>
    <property type="match status" value="1"/>
</dbReference>
<keyword evidence="1" id="KW-0732">Signal</keyword>
<dbReference type="Proteomes" id="UP000507470">
    <property type="component" value="Unassembled WGS sequence"/>
</dbReference>
<evidence type="ECO:0000256" key="1">
    <source>
        <dbReference type="SAM" id="SignalP"/>
    </source>
</evidence>
<dbReference type="EMBL" id="CACVKT020009360">
    <property type="protein sequence ID" value="CAC5421650.1"/>
    <property type="molecule type" value="Genomic_DNA"/>
</dbReference>
<dbReference type="Gene3D" id="3.10.100.10">
    <property type="entry name" value="Mannose-Binding Protein A, subunit A"/>
    <property type="match status" value="1"/>
</dbReference>
<dbReference type="Pfam" id="PF00059">
    <property type="entry name" value="Lectin_C"/>
    <property type="match status" value="1"/>
</dbReference>
<dbReference type="InterPro" id="IPR016186">
    <property type="entry name" value="C-type_lectin-like/link_sf"/>
</dbReference>
<feature type="chain" id="PRO_5026759992" description="C-type lectin domain-containing protein" evidence="1">
    <location>
        <begin position="44"/>
        <end position="210"/>
    </location>
</feature>
<evidence type="ECO:0000313" key="4">
    <source>
        <dbReference type="Proteomes" id="UP000507470"/>
    </source>
</evidence>
<name>A0A6J8EM61_MYTCO</name>
<evidence type="ECO:0000259" key="2">
    <source>
        <dbReference type="PROSITE" id="PS50041"/>
    </source>
</evidence>
<proteinExistence type="predicted"/>
<accession>A0A6J8EM61</accession>